<evidence type="ECO:0008006" key="7">
    <source>
        <dbReference type="Google" id="ProtNLM"/>
    </source>
</evidence>
<dbReference type="Pfam" id="PF25053">
    <property type="entry name" value="DUF7791"/>
    <property type="match status" value="1"/>
</dbReference>
<dbReference type="Pfam" id="PF24883">
    <property type="entry name" value="NPHP3_N"/>
    <property type="match status" value="1"/>
</dbReference>
<gene>
    <name evidence="5" type="ORF">C8A03DRAFT_46360</name>
</gene>
<feature type="domain" description="DUF7791" evidence="4">
    <location>
        <begin position="569"/>
        <end position="706"/>
    </location>
</feature>
<dbReference type="InterPro" id="IPR027417">
    <property type="entry name" value="P-loop_NTPase"/>
</dbReference>
<proteinExistence type="predicted"/>
<dbReference type="Proteomes" id="UP001303760">
    <property type="component" value="Unassembled WGS sequence"/>
</dbReference>
<evidence type="ECO:0000313" key="6">
    <source>
        <dbReference type="Proteomes" id="UP001303760"/>
    </source>
</evidence>
<feature type="region of interest" description="Disordered" evidence="2">
    <location>
        <begin position="177"/>
        <end position="202"/>
    </location>
</feature>
<dbReference type="Gene3D" id="3.40.50.300">
    <property type="entry name" value="P-loop containing nucleotide triphosphate hydrolases"/>
    <property type="match status" value="1"/>
</dbReference>
<dbReference type="InterPro" id="IPR056884">
    <property type="entry name" value="NPHP3-like_N"/>
</dbReference>
<evidence type="ECO:0000256" key="1">
    <source>
        <dbReference type="ARBA" id="ARBA00022737"/>
    </source>
</evidence>
<dbReference type="EMBL" id="MU860259">
    <property type="protein sequence ID" value="KAK4235535.1"/>
    <property type="molecule type" value="Genomic_DNA"/>
</dbReference>
<protein>
    <recommendedName>
        <fullName evidence="7">NACHT domain-containing protein</fullName>
    </recommendedName>
</protein>
<feature type="compositionally biased region" description="Basic and acidic residues" evidence="2">
    <location>
        <begin position="186"/>
        <end position="197"/>
    </location>
</feature>
<dbReference type="SUPFAM" id="SSF52540">
    <property type="entry name" value="P-loop containing nucleoside triphosphate hydrolases"/>
    <property type="match status" value="1"/>
</dbReference>
<dbReference type="AlphaFoldDB" id="A0AAN7HBV1"/>
<reference evidence="5" key="1">
    <citation type="journal article" date="2023" name="Mol. Phylogenet. Evol.">
        <title>Genome-scale phylogeny and comparative genomics of the fungal order Sordariales.</title>
        <authorList>
            <person name="Hensen N."/>
            <person name="Bonometti L."/>
            <person name="Westerberg I."/>
            <person name="Brannstrom I.O."/>
            <person name="Guillou S."/>
            <person name="Cros-Aarteil S."/>
            <person name="Calhoun S."/>
            <person name="Haridas S."/>
            <person name="Kuo A."/>
            <person name="Mondo S."/>
            <person name="Pangilinan J."/>
            <person name="Riley R."/>
            <person name="LaButti K."/>
            <person name="Andreopoulos B."/>
            <person name="Lipzen A."/>
            <person name="Chen C."/>
            <person name="Yan M."/>
            <person name="Daum C."/>
            <person name="Ng V."/>
            <person name="Clum A."/>
            <person name="Steindorff A."/>
            <person name="Ohm R.A."/>
            <person name="Martin F."/>
            <person name="Silar P."/>
            <person name="Natvig D.O."/>
            <person name="Lalanne C."/>
            <person name="Gautier V."/>
            <person name="Ament-Velasquez S.L."/>
            <person name="Kruys A."/>
            <person name="Hutchinson M.I."/>
            <person name="Powell A.J."/>
            <person name="Barry K."/>
            <person name="Miller A.N."/>
            <person name="Grigoriev I.V."/>
            <person name="Debuchy R."/>
            <person name="Gladieux P."/>
            <person name="Hiltunen Thoren M."/>
            <person name="Johannesson H."/>
        </authorList>
    </citation>
    <scope>NUCLEOTIDE SEQUENCE</scope>
    <source>
        <strain evidence="5">CBS 532.94</strain>
    </source>
</reference>
<organism evidence="5 6">
    <name type="scientific">Achaetomium macrosporum</name>
    <dbReference type="NCBI Taxonomy" id="79813"/>
    <lineage>
        <taxon>Eukaryota</taxon>
        <taxon>Fungi</taxon>
        <taxon>Dikarya</taxon>
        <taxon>Ascomycota</taxon>
        <taxon>Pezizomycotina</taxon>
        <taxon>Sordariomycetes</taxon>
        <taxon>Sordariomycetidae</taxon>
        <taxon>Sordariales</taxon>
        <taxon>Chaetomiaceae</taxon>
        <taxon>Achaetomium</taxon>
    </lineage>
</organism>
<evidence type="ECO:0000259" key="3">
    <source>
        <dbReference type="Pfam" id="PF24883"/>
    </source>
</evidence>
<dbReference type="PANTHER" id="PTHR10039:SF5">
    <property type="entry name" value="NACHT DOMAIN-CONTAINING PROTEIN"/>
    <property type="match status" value="1"/>
</dbReference>
<feature type="domain" description="Nephrocystin 3-like N-terminal" evidence="3">
    <location>
        <begin position="284"/>
        <end position="458"/>
    </location>
</feature>
<keyword evidence="6" id="KW-1185">Reference proteome</keyword>
<accession>A0AAN7HBV1</accession>
<sequence>MEALAALGVAAAVVQFVDFVGKLGLNTHEIFHSARGHSADDEEVEEVYQILARLSLRLAQGCSSDPATTNGTGDPTDIRTRDLRELALKCKADCDAILSAVRSATPPDGKHKLWRSVKASVKKYLGKRRIAELEASLGRRQALRSVKEKSRELEVQQDAKLDVIIQGIGRLKLGLEKSGSDSGWPDDEKKLSSDKIGEISSPSVPSRSTVDFNDRVSRARLFVNSGSEGNTVLSTLVLEELIASLTASLSAKTEARIEQKILASLSFSSRPTRHAAVPVAHQHTFRWIYETHFADWLGKDSGVFWITGKAGSGKSTLLKFLADNETTKNIVDEWAKPERAVTASHFFWSTGTDMQKSYLGLLRTLLFGILKECPSMISEVFPRQWMAALEDELEGQPSWTMADLLDLLRKVAISPSRPAQFCLFIDGLDEFEGDPYDLCKTLKTVSQFSGFKICLSSRPLNVFEDFFGKNPATNLAIHHQTKQDIRAFAQSRLEDHPRWREWSFEGGTKDQLINDIAERAEGVFLWAFLVTRSLREGFSNDDSLTDLRTRLDSLPNDLESLFKGMLNRVDEIYHPKMAGILEIALRAISPLRWEIYAYHEQEHDDSKFFIKLPTEPITEDEYLRRYDQTRRRINARTMGLLEVDNHFSESGHHVGRIQRVQFLHRTVRDFLRTTEMENYISSKLKAGFDAPTSICKAHVVWIKSTRFVAGTEWGPKEDLSTITSQMLAYVSQQHTVRPVAEAAP</sequence>
<dbReference type="InterPro" id="IPR056693">
    <property type="entry name" value="DUF7791"/>
</dbReference>
<evidence type="ECO:0000256" key="2">
    <source>
        <dbReference type="SAM" id="MobiDB-lite"/>
    </source>
</evidence>
<name>A0AAN7HBV1_9PEZI</name>
<dbReference type="PANTHER" id="PTHR10039">
    <property type="entry name" value="AMELOGENIN"/>
    <property type="match status" value="1"/>
</dbReference>
<keyword evidence="1" id="KW-0677">Repeat</keyword>
<evidence type="ECO:0000313" key="5">
    <source>
        <dbReference type="EMBL" id="KAK4235535.1"/>
    </source>
</evidence>
<reference evidence="5" key="2">
    <citation type="submission" date="2023-05" db="EMBL/GenBank/DDBJ databases">
        <authorList>
            <consortium name="Lawrence Berkeley National Laboratory"/>
            <person name="Steindorff A."/>
            <person name="Hensen N."/>
            <person name="Bonometti L."/>
            <person name="Westerberg I."/>
            <person name="Brannstrom I.O."/>
            <person name="Guillou S."/>
            <person name="Cros-Aarteil S."/>
            <person name="Calhoun S."/>
            <person name="Haridas S."/>
            <person name="Kuo A."/>
            <person name="Mondo S."/>
            <person name="Pangilinan J."/>
            <person name="Riley R."/>
            <person name="Labutti K."/>
            <person name="Andreopoulos B."/>
            <person name="Lipzen A."/>
            <person name="Chen C."/>
            <person name="Yanf M."/>
            <person name="Daum C."/>
            <person name="Ng V."/>
            <person name="Clum A."/>
            <person name="Ohm R."/>
            <person name="Martin F."/>
            <person name="Silar P."/>
            <person name="Natvig D."/>
            <person name="Lalanne C."/>
            <person name="Gautier V."/>
            <person name="Ament-Velasquez S.L."/>
            <person name="Kruys A."/>
            <person name="Hutchinson M.I."/>
            <person name="Powell A.J."/>
            <person name="Barry K."/>
            <person name="Miller A.N."/>
            <person name="Grigoriev I.V."/>
            <person name="Debuchy R."/>
            <person name="Gladieux P."/>
            <person name="Thoren M.H."/>
            <person name="Johannesson H."/>
        </authorList>
    </citation>
    <scope>NUCLEOTIDE SEQUENCE</scope>
    <source>
        <strain evidence="5">CBS 532.94</strain>
    </source>
</reference>
<comment type="caution">
    <text evidence="5">The sequence shown here is derived from an EMBL/GenBank/DDBJ whole genome shotgun (WGS) entry which is preliminary data.</text>
</comment>
<evidence type="ECO:0000259" key="4">
    <source>
        <dbReference type="Pfam" id="PF25053"/>
    </source>
</evidence>